<accession>A0A6J7PRB9</accession>
<proteinExistence type="predicted"/>
<gene>
    <name evidence="1" type="ORF">UFOPK3992_00890</name>
</gene>
<organism evidence="1">
    <name type="scientific">freshwater metagenome</name>
    <dbReference type="NCBI Taxonomy" id="449393"/>
    <lineage>
        <taxon>unclassified sequences</taxon>
        <taxon>metagenomes</taxon>
        <taxon>ecological metagenomes</taxon>
    </lineage>
</organism>
<sequence length="135" mass="14252">MVPLYSPQLIGGLLTAAAIGDAFKPPLARTVSVVDGLNTAETERDWSIVTLHDGTYVGVSTFQYWPTDFSQGPLQRLSAWPAPGVAVRVTTVGADEVAAMAALQVAPQLMPPMFEVIEPVPITETSSTGLPTDTV</sequence>
<protein>
    <submittedName>
        <fullName evidence="1">Unannotated protein</fullName>
    </submittedName>
</protein>
<evidence type="ECO:0000313" key="1">
    <source>
        <dbReference type="EMBL" id="CAB5004544.1"/>
    </source>
</evidence>
<reference evidence="1" key="1">
    <citation type="submission" date="2020-05" db="EMBL/GenBank/DDBJ databases">
        <authorList>
            <person name="Chiriac C."/>
            <person name="Salcher M."/>
            <person name="Ghai R."/>
            <person name="Kavagutti S V."/>
        </authorList>
    </citation>
    <scope>NUCLEOTIDE SEQUENCE</scope>
</reference>
<dbReference type="EMBL" id="CAFBOZ010000112">
    <property type="protein sequence ID" value="CAB5004544.1"/>
    <property type="molecule type" value="Genomic_DNA"/>
</dbReference>
<name>A0A6J7PRB9_9ZZZZ</name>
<dbReference type="AlphaFoldDB" id="A0A6J7PRB9"/>